<sequence length="232" mass="26908">MKKLDRQNQIISLIQQGKTINASELAQHLNVSVRTISRDIADLENQGVQIYAHKGKHGGYQIQNSEDKIQIHFNEQQLISLYLTLIESQSYSTLPYTKVIESIINQLINIPNTHVRKSLTHMTDLIKFEDTEQITLPRLFTDILIYSSERNVMLIDFNDHHDTIAENVIFIGLLCRNGEWLAIIYEIGLGRTRELPVLDIYDISYSFEKTIKTYDISIQNYTQFLNPIEHTD</sequence>
<comment type="caution">
    <text evidence="6">The sequence shown here is derived from an EMBL/GenBank/DDBJ whole genome shotgun (WGS) entry which is preliminary data.</text>
</comment>
<evidence type="ECO:0000259" key="5">
    <source>
        <dbReference type="PROSITE" id="PS51000"/>
    </source>
</evidence>
<dbReference type="InterPro" id="IPR036390">
    <property type="entry name" value="WH_DNA-bd_sf"/>
</dbReference>
<dbReference type="EMBL" id="JABVEG010000001">
    <property type="protein sequence ID" value="NUI81263.1"/>
    <property type="molecule type" value="Genomic_DNA"/>
</dbReference>
<keyword evidence="3" id="KW-0238">DNA-binding</keyword>
<organism evidence="6 7">
    <name type="scientific">Staphylococcus borealis</name>
    <dbReference type="NCBI Taxonomy" id="2742203"/>
    <lineage>
        <taxon>Bacteria</taxon>
        <taxon>Bacillati</taxon>
        <taxon>Bacillota</taxon>
        <taxon>Bacilli</taxon>
        <taxon>Bacillales</taxon>
        <taxon>Staphylococcaceae</taxon>
        <taxon>Staphylococcus</taxon>
    </lineage>
</organism>
<proteinExistence type="predicted"/>
<dbReference type="InterPro" id="IPR001034">
    <property type="entry name" value="DeoR_HTH"/>
</dbReference>
<dbReference type="InterPro" id="IPR013196">
    <property type="entry name" value="HTH_11"/>
</dbReference>
<dbReference type="PANTHER" id="PTHR34580:SF1">
    <property type="entry name" value="PROTEIN PAFC"/>
    <property type="match status" value="1"/>
</dbReference>
<dbReference type="SMART" id="SM00420">
    <property type="entry name" value="HTH_DEOR"/>
    <property type="match status" value="1"/>
</dbReference>
<dbReference type="SUPFAM" id="SSF46785">
    <property type="entry name" value="Winged helix' DNA-binding domain"/>
    <property type="match status" value="1"/>
</dbReference>
<dbReference type="PROSITE" id="PS51000">
    <property type="entry name" value="HTH_DEOR_2"/>
    <property type="match status" value="1"/>
</dbReference>
<evidence type="ECO:0000313" key="6">
    <source>
        <dbReference type="EMBL" id="NUI81263.1"/>
    </source>
</evidence>
<keyword evidence="2" id="KW-0805">Transcription regulation</keyword>
<dbReference type="Pfam" id="PF08279">
    <property type="entry name" value="HTH_11"/>
    <property type="match status" value="1"/>
</dbReference>
<protein>
    <submittedName>
        <fullName evidence="6">HTH domain-containing protein</fullName>
    </submittedName>
</protein>
<evidence type="ECO:0000256" key="3">
    <source>
        <dbReference type="ARBA" id="ARBA00023125"/>
    </source>
</evidence>
<dbReference type="PANTHER" id="PTHR34580">
    <property type="match status" value="1"/>
</dbReference>
<reference evidence="6 7" key="1">
    <citation type="submission" date="2020-06" db="EMBL/GenBank/DDBJ databases">
        <title>Staphylococcus borealis sp. nov. -A novel member of the Staphylococcaceae family isolated from skin and blood in humans.</title>
        <authorList>
            <person name="Pain M."/>
            <person name="Wolden R."/>
            <person name="Jaen-Luchoro D."/>
            <person name="Salva-Serra F."/>
            <person name="Iglesias B.P."/>
            <person name="Karlsson R."/>
            <person name="Klingenberg C."/>
            <person name="Cavanagh J.P."/>
        </authorList>
    </citation>
    <scope>NUCLEOTIDE SEQUENCE [LARGE SCALE GENOMIC DNA]</scope>
    <source>
        <strain evidence="6 7">58-22</strain>
    </source>
</reference>
<evidence type="ECO:0000256" key="1">
    <source>
        <dbReference type="ARBA" id="ARBA00022736"/>
    </source>
</evidence>
<evidence type="ECO:0000256" key="4">
    <source>
        <dbReference type="ARBA" id="ARBA00023163"/>
    </source>
</evidence>
<keyword evidence="1" id="KW-0423">Lactose metabolism</keyword>
<dbReference type="Gene3D" id="1.10.10.10">
    <property type="entry name" value="Winged helix-like DNA-binding domain superfamily/Winged helix DNA-binding domain"/>
    <property type="match status" value="1"/>
</dbReference>
<gene>
    <name evidence="6" type="ORF">HUN84_00615</name>
</gene>
<accession>A0ABX2LG24</accession>
<dbReference type="RefSeq" id="WP_053029048.1">
    <property type="nucleotide sequence ID" value="NZ_CUEE01000001.1"/>
</dbReference>
<evidence type="ECO:0000313" key="7">
    <source>
        <dbReference type="Proteomes" id="UP000610527"/>
    </source>
</evidence>
<keyword evidence="7" id="KW-1185">Reference proteome</keyword>
<keyword evidence="4" id="KW-0804">Transcription</keyword>
<feature type="domain" description="HTH deoR-type" evidence="5">
    <location>
        <begin position="3"/>
        <end position="58"/>
    </location>
</feature>
<dbReference type="InterPro" id="IPR036388">
    <property type="entry name" value="WH-like_DNA-bd_sf"/>
</dbReference>
<dbReference type="CDD" id="cd00090">
    <property type="entry name" value="HTH_ARSR"/>
    <property type="match status" value="1"/>
</dbReference>
<evidence type="ECO:0000256" key="2">
    <source>
        <dbReference type="ARBA" id="ARBA00023015"/>
    </source>
</evidence>
<dbReference type="InterPro" id="IPR051534">
    <property type="entry name" value="CBASS_pafABC_assoc_protein"/>
</dbReference>
<name>A0ABX2LG24_9STAP</name>
<dbReference type="Proteomes" id="UP000610527">
    <property type="component" value="Unassembled WGS sequence"/>
</dbReference>
<dbReference type="GeneID" id="74185096"/>
<dbReference type="InterPro" id="IPR011991">
    <property type="entry name" value="ArsR-like_HTH"/>
</dbReference>